<dbReference type="Proteomes" id="UP000036923">
    <property type="component" value="Unassembled WGS sequence"/>
</dbReference>
<organism evidence="1 2">
    <name type="scientific">Pseudobacteroides cellulosolvens ATCC 35603 = DSM 2933</name>
    <dbReference type="NCBI Taxonomy" id="398512"/>
    <lineage>
        <taxon>Bacteria</taxon>
        <taxon>Bacillati</taxon>
        <taxon>Bacillota</taxon>
        <taxon>Clostridia</taxon>
        <taxon>Eubacteriales</taxon>
        <taxon>Oscillospiraceae</taxon>
        <taxon>Pseudobacteroides</taxon>
    </lineage>
</organism>
<evidence type="ECO:0000313" key="2">
    <source>
        <dbReference type="Proteomes" id="UP000036923"/>
    </source>
</evidence>
<sequence length="82" mass="9449">MGRKFQGKFEAAGRVGLRDNETRELIRVYPYKVEGTDAEIEARVKSWYCQKGCEGENEIENYSVDTLNPGELKDAQEKFLDE</sequence>
<proteinExistence type="predicted"/>
<evidence type="ECO:0000313" key="1">
    <source>
        <dbReference type="EMBL" id="KNY29193.1"/>
    </source>
</evidence>
<dbReference type="AlphaFoldDB" id="A0A0L6JTS1"/>
<dbReference type="RefSeq" id="WP_036944885.1">
    <property type="nucleotide sequence ID" value="NZ_JQKC01000037.1"/>
</dbReference>
<dbReference type="EMBL" id="LGTC01000001">
    <property type="protein sequence ID" value="KNY29193.1"/>
    <property type="molecule type" value="Genomic_DNA"/>
</dbReference>
<protein>
    <submittedName>
        <fullName evidence="1">Uncharacterized protein</fullName>
    </submittedName>
</protein>
<accession>A0A0L6JTS1</accession>
<reference evidence="2" key="1">
    <citation type="submission" date="2015-07" db="EMBL/GenBank/DDBJ databases">
        <title>Near-Complete Genome Sequence of the Cellulolytic Bacterium Bacteroides (Pseudobacteroides) cellulosolvens ATCC 35603.</title>
        <authorList>
            <person name="Dassa B."/>
            <person name="Utturkar S.M."/>
            <person name="Klingeman D.M."/>
            <person name="Hurt R.A."/>
            <person name="Keller M."/>
            <person name="Xu J."/>
            <person name="Reddy Y.H.K."/>
            <person name="Borovok I."/>
            <person name="Grinberg I.R."/>
            <person name="Lamed R."/>
            <person name="Zhivin O."/>
            <person name="Bayer E.A."/>
            <person name="Brown S.D."/>
        </authorList>
    </citation>
    <scope>NUCLEOTIDE SEQUENCE [LARGE SCALE GENOMIC DNA]</scope>
    <source>
        <strain evidence="2">DSM 2933</strain>
    </source>
</reference>
<name>A0A0L6JTS1_9FIRM</name>
<comment type="caution">
    <text evidence="1">The sequence shown here is derived from an EMBL/GenBank/DDBJ whole genome shotgun (WGS) entry which is preliminary data.</text>
</comment>
<gene>
    <name evidence="1" type="ORF">Bccel_4467</name>
</gene>
<keyword evidence="2" id="KW-1185">Reference proteome</keyword>